<name>A0A835JYA9_9ROSI</name>
<dbReference type="OrthoDB" id="10598707at2759"/>
<evidence type="ECO:0000313" key="1">
    <source>
        <dbReference type="EMBL" id="KAF9677754.1"/>
    </source>
</evidence>
<dbReference type="Proteomes" id="UP000657918">
    <property type="component" value="Chromosome 8"/>
</dbReference>
<proteinExistence type="predicted"/>
<evidence type="ECO:0000313" key="2">
    <source>
        <dbReference type="Proteomes" id="UP000657918"/>
    </source>
</evidence>
<dbReference type="EMBL" id="JADGMS010000008">
    <property type="protein sequence ID" value="KAF9677754.1"/>
    <property type="molecule type" value="Genomic_DNA"/>
</dbReference>
<protein>
    <submittedName>
        <fullName evidence="1">Uncharacterized protein</fullName>
    </submittedName>
</protein>
<reference evidence="1 2" key="1">
    <citation type="submission" date="2020-10" db="EMBL/GenBank/DDBJ databases">
        <title>Plant Genome Project.</title>
        <authorList>
            <person name="Zhang R.-G."/>
        </authorList>
    </citation>
    <scope>NUCLEOTIDE SEQUENCE [LARGE SCALE GENOMIC DNA]</scope>
    <source>
        <strain evidence="1">FAFU-HL-1</strain>
        <tissue evidence="1">Leaf</tissue>
    </source>
</reference>
<sequence length="197" mass="21644">MKCLPCMPLTPAPMMFQIWVQRMFLIAPIMHASTDVPPPPSPCAPAEASGAAAQPLAPIVAMHKSKNNKRGQSVAREEQVAKGVALGSQPSSDAVENVNRVDFTSSSSDLMIAEVAAAVGKWEIVKQKKHSSRNVQQVVAKGVGEFIQEFFSTTQKSTNFFISGAEGHREKEHWYRALPLWHPNRTQLVNHKTSFNP</sequence>
<dbReference type="AlphaFoldDB" id="A0A835JYA9"/>
<organism evidence="1 2">
    <name type="scientific">Salix dunnii</name>
    <dbReference type="NCBI Taxonomy" id="1413687"/>
    <lineage>
        <taxon>Eukaryota</taxon>
        <taxon>Viridiplantae</taxon>
        <taxon>Streptophyta</taxon>
        <taxon>Embryophyta</taxon>
        <taxon>Tracheophyta</taxon>
        <taxon>Spermatophyta</taxon>
        <taxon>Magnoliopsida</taxon>
        <taxon>eudicotyledons</taxon>
        <taxon>Gunneridae</taxon>
        <taxon>Pentapetalae</taxon>
        <taxon>rosids</taxon>
        <taxon>fabids</taxon>
        <taxon>Malpighiales</taxon>
        <taxon>Salicaceae</taxon>
        <taxon>Saliceae</taxon>
        <taxon>Salix</taxon>
    </lineage>
</organism>
<gene>
    <name evidence="1" type="ORF">SADUNF_Sadunf08G0140400</name>
</gene>
<accession>A0A835JYA9</accession>
<keyword evidence="2" id="KW-1185">Reference proteome</keyword>
<comment type="caution">
    <text evidence="1">The sequence shown here is derived from an EMBL/GenBank/DDBJ whole genome shotgun (WGS) entry which is preliminary data.</text>
</comment>